<name>A0ABU2FTC8_9EURY</name>
<keyword evidence="3" id="KW-1185">Reference proteome</keyword>
<dbReference type="Pfam" id="PF26404">
    <property type="entry name" value="DUF8102"/>
    <property type="match status" value="1"/>
</dbReference>
<sequence length="211" mass="24650">MPDSDFNAYDVDRPRGILSTEDRKFLLGKTEYTSSSGARRRRQKIRERVTNAMLDFKILQELEARDRNQIFEGEERRDLLAGGFSSGFFFLYDALARSREDSEHIDLNLTAYLSQAIEHVEKARGHRATLSMEIHREELSDPEEIFERVKQHGFQSLNAAELDTLWFSDEVDAAAFASFLNQVFEDDAEEIRALDIEKERDWYNKLKDDEE</sequence>
<evidence type="ECO:0000313" key="2">
    <source>
        <dbReference type="EMBL" id="MDS0284023.1"/>
    </source>
</evidence>
<dbReference type="Proteomes" id="UP001268864">
    <property type="component" value="Unassembled WGS sequence"/>
</dbReference>
<proteinExistence type="predicted"/>
<evidence type="ECO:0000259" key="1">
    <source>
        <dbReference type="Pfam" id="PF26404"/>
    </source>
</evidence>
<dbReference type="EMBL" id="JAMQOS010000007">
    <property type="protein sequence ID" value="MDS0284023.1"/>
    <property type="molecule type" value="Genomic_DNA"/>
</dbReference>
<comment type="caution">
    <text evidence="2">The sequence shown here is derived from an EMBL/GenBank/DDBJ whole genome shotgun (WGS) entry which is preliminary data.</text>
</comment>
<organism evidence="2 3">
    <name type="scientific">Haloarcula onubensis</name>
    <dbReference type="NCBI Taxonomy" id="2950539"/>
    <lineage>
        <taxon>Archaea</taxon>
        <taxon>Methanobacteriati</taxon>
        <taxon>Methanobacteriota</taxon>
        <taxon>Stenosarchaea group</taxon>
        <taxon>Halobacteria</taxon>
        <taxon>Halobacteriales</taxon>
        <taxon>Haloarculaceae</taxon>
        <taxon>Haloarcula</taxon>
    </lineage>
</organism>
<feature type="domain" description="Domain of unknown function" evidence="1">
    <location>
        <begin position="17"/>
        <end position="195"/>
    </location>
</feature>
<dbReference type="RefSeq" id="WP_310901771.1">
    <property type="nucleotide sequence ID" value="NZ_JAMQOS010000007.1"/>
</dbReference>
<protein>
    <recommendedName>
        <fullName evidence="1">Domain of unknown function domain-containing protein</fullName>
    </recommendedName>
</protein>
<evidence type="ECO:0000313" key="3">
    <source>
        <dbReference type="Proteomes" id="UP001268864"/>
    </source>
</evidence>
<gene>
    <name evidence="2" type="ORF">NDI86_18060</name>
</gene>
<dbReference type="InterPro" id="IPR058415">
    <property type="entry name" value="DUF8102"/>
</dbReference>
<accession>A0ABU2FTC8</accession>
<reference evidence="2 3" key="1">
    <citation type="submission" date="2022-06" db="EMBL/GenBank/DDBJ databases">
        <title>Halomicroarcula sp. a new haloarchaeum isolate from saline soil.</title>
        <authorList>
            <person name="Strakova D."/>
            <person name="Galisteo C."/>
            <person name="Sanchez-Porro C."/>
            <person name="Ventosa A."/>
        </authorList>
    </citation>
    <scope>NUCLEOTIDE SEQUENCE [LARGE SCALE GENOMIC DNA]</scope>
    <source>
        <strain evidence="2 3">S3CR25-11</strain>
    </source>
</reference>